<organism evidence="2 3">
    <name type="scientific">Mucilaginibacter calamicampi</name>
    <dbReference type="NCBI Taxonomy" id="1302352"/>
    <lineage>
        <taxon>Bacteria</taxon>
        <taxon>Pseudomonadati</taxon>
        <taxon>Bacteroidota</taxon>
        <taxon>Sphingobacteriia</taxon>
        <taxon>Sphingobacteriales</taxon>
        <taxon>Sphingobacteriaceae</taxon>
        <taxon>Mucilaginibacter</taxon>
    </lineage>
</organism>
<name>A0ABW2YXX2_9SPHI</name>
<evidence type="ECO:0000313" key="3">
    <source>
        <dbReference type="Proteomes" id="UP001596958"/>
    </source>
</evidence>
<accession>A0ABW2YXX2</accession>
<gene>
    <name evidence="2" type="ORF">ACFQZS_10995</name>
</gene>
<dbReference type="Proteomes" id="UP001596958">
    <property type="component" value="Unassembled WGS sequence"/>
</dbReference>
<proteinExistence type="predicted"/>
<evidence type="ECO:0000256" key="1">
    <source>
        <dbReference type="SAM" id="SignalP"/>
    </source>
</evidence>
<evidence type="ECO:0000313" key="2">
    <source>
        <dbReference type="EMBL" id="MFD0750673.1"/>
    </source>
</evidence>
<sequence length="197" mass="22019">MPYLKKSLLLFTFCLAVLSTKATARCSVADTTVKITVDAVGQILPTPLIIAIAAKNDKFKIAYTVVDSVFRNAYLQDPAHKEIQPKTSYFISPYIAISLRNSVKRVDTIATADIVLKDAIARVVNLDSRERLTMNDMAPVLDGHHVKVEITTPAGTKRISSHSPMPDHDTQLYQLLQKCIDIYRDKYPKVRLRAVGY</sequence>
<keyword evidence="3" id="KW-1185">Reference proteome</keyword>
<keyword evidence="1" id="KW-0732">Signal</keyword>
<dbReference type="RefSeq" id="WP_377100142.1">
    <property type="nucleotide sequence ID" value="NZ_JBHTHU010000006.1"/>
</dbReference>
<protein>
    <submittedName>
        <fullName evidence="2">Uncharacterized protein</fullName>
    </submittedName>
</protein>
<feature type="signal peptide" evidence="1">
    <location>
        <begin position="1"/>
        <end position="24"/>
    </location>
</feature>
<reference evidence="3" key="1">
    <citation type="journal article" date="2019" name="Int. J. Syst. Evol. Microbiol.">
        <title>The Global Catalogue of Microorganisms (GCM) 10K type strain sequencing project: providing services to taxonomists for standard genome sequencing and annotation.</title>
        <authorList>
            <consortium name="The Broad Institute Genomics Platform"/>
            <consortium name="The Broad Institute Genome Sequencing Center for Infectious Disease"/>
            <person name="Wu L."/>
            <person name="Ma J."/>
        </authorList>
    </citation>
    <scope>NUCLEOTIDE SEQUENCE [LARGE SCALE GENOMIC DNA]</scope>
    <source>
        <strain evidence="3">CCUG 63418</strain>
    </source>
</reference>
<feature type="chain" id="PRO_5045968352" evidence="1">
    <location>
        <begin position="25"/>
        <end position="197"/>
    </location>
</feature>
<dbReference type="EMBL" id="JBHTHU010000006">
    <property type="protein sequence ID" value="MFD0750673.1"/>
    <property type="molecule type" value="Genomic_DNA"/>
</dbReference>
<comment type="caution">
    <text evidence="2">The sequence shown here is derived from an EMBL/GenBank/DDBJ whole genome shotgun (WGS) entry which is preliminary data.</text>
</comment>